<dbReference type="HOGENOM" id="CLU_2295493_0_0_1"/>
<organism evidence="1 2">
    <name type="scientific">Amborella trichopoda</name>
    <dbReference type="NCBI Taxonomy" id="13333"/>
    <lineage>
        <taxon>Eukaryota</taxon>
        <taxon>Viridiplantae</taxon>
        <taxon>Streptophyta</taxon>
        <taxon>Embryophyta</taxon>
        <taxon>Tracheophyta</taxon>
        <taxon>Spermatophyta</taxon>
        <taxon>Magnoliopsida</taxon>
        <taxon>Amborellales</taxon>
        <taxon>Amborellaceae</taxon>
        <taxon>Amborella</taxon>
    </lineage>
</organism>
<keyword evidence="2" id="KW-1185">Reference proteome</keyword>
<dbReference type="AlphaFoldDB" id="U5CSS8"/>
<accession>U5CSS8</accession>
<dbReference type="Proteomes" id="UP000017836">
    <property type="component" value="Unassembled WGS sequence"/>
</dbReference>
<reference evidence="2" key="1">
    <citation type="journal article" date="2013" name="Science">
        <title>The Amborella genome and the evolution of flowering plants.</title>
        <authorList>
            <consortium name="Amborella Genome Project"/>
        </authorList>
    </citation>
    <scope>NUCLEOTIDE SEQUENCE [LARGE SCALE GENOMIC DNA]</scope>
</reference>
<gene>
    <name evidence="1" type="ORF">AMTR_s00063p00210770</name>
</gene>
<dbReference type="Gramene" id="ERN16306">
    <property type="protein sequence ID" value="ERN16306"/>
    <property type="gene ID" value="AMTR_s00063p00210770"/>
</dbReference>
<sequence length="101" mass="11029">MLKENGDFMGSFTDFLGGVVRKGVPKAEDLMREGKERANLVASAVRESMPKAEELVKEGMARANLVASAVRDAMPIAHEKVADLPREGKVKSQLLADQEIF</sequence>
<proteinExistence type="predicted"/>
<protein>
    <submittedName>
        <fullName evidence="1">Uncharacterized protein</fullName>
    </submittedName>
</protein>
<evidence type="ECO:0000313" key="1">
    <source>
        <dbReference type="EMBL" id="ERN16306.1"/>
    </source>
</evidence>
<dbReference type="EMBL" id="KI392467">
    <property type="protein sequence ID" value="ERN16306.1"/>
    <property type="molecule type" value="Genomic_DNA"/>
</dbReference>
<evidence type="ECO:0000313" key="2">
    <source>
        <dbReference type="Proteomes" id="UP000017836"/>
    </source>
</evidence>
<name>U5CSS8_AMBTC</name>